<dbReference type="PANTHER" id="PTHR48111:SF1">
    <property type="entry name" value="TWO-COMPONENT RESPONSE REGULATOR ORR33"/>
    <property type="match status" value="1"/>
</dbReference>
<evidence type="ECO:0000256" key="7">
    <source>
        <dbReference type="PROSITE-ProRule" id="PRU01091"/>
    </source>
</evidence>
<keyword evidence="11" id="KW-1185">Reference proteome</keyword>
<dbReference type="GO" id="GO:0032993">
    <property type="term" value="C:protein-DNA complex"/>
    <property type="evidence" value="ECO:0007669"/>
    <property type="project" value="TreeGrafter"/>
</dbReference>
<keyword evidence="5" id="KW-0804">Transcription</keyword>
<protein>
    <submittedName>
        <fullName evidence="10">Two-component system, OmpR family, response regulator</fullName>
    </submittedName>
</protein>
<dbReference type="SMART" id="SM00862">
    <property type="entry name" value="Trans_reg_C"/>
    <property type="match status" value="1"/>
</dbReference>
<evidence type="ECO:0000256" key="4">
    <source>
        <dbReference type="ARBA" id="ARBA00023125"/>
    </source>
</evidence>
<proteinExistence type="predicted"/>
<evidence type="ECO:0000256" key="3">
    <source>
        <dbReference type="ARBA" id="ARBA00023015"/>
    </source>
</evidence>
<evidence type="ECO:0000256" key="2">
    <source>
        <dbReference type="ARBA" id="ARBA00023012"/>
    </source>
</evidence>
<keyword evidence="4 7" id="KW-0238">DNA-binding</keyword>
<keyword evidence="1 6" id="KW-0597">Phosphoprotein</keyword>
<dbReference type="GO" id="GO:0000156">
    <property type="term" value="F:phosphorelay response regulator activity"/>
    <property type="evidence" value="ECO:0007669"/>
    <property type="project" value="TreeGrafter"/>
</dbReference>
<dbReference type="SUPFAM" id="SSF52172">
    <property type="entry name" value="CheY-like"/>
    <property type="match status" value="1"/>
</dbReference>
<feature type="DNA-binding region" description="OmpR/PhoB-type" evidence="7">
    <location>
        <begin position="135"/>
        <end position="231"/>
    </location>
</feature>
<dbReference type="InterPro" id="IPR036388">
    <property type="entry name" value="WH-like_DNA-bd_sf"/>
</dbReference>
<dbReference type="GO" id="GO:0005829">
    <property type="term" value="C:cytosol"/>
    <property type="evidence" value="ECO:0007669"/>
    <property type="project" value="TreeGrafter"/>
</dbReference>
<dbReference type="PROSITE" id="PS50110">
    <property type="entry name" value="RESPONSE_REGULATORY"/>
    <property type="match status" value="1"/>
</dbReference>
<keyword evidence="3" id="KW-0805">Transcription regulation</keyword>
<accession>A0A1K1TWS0</accession>
<dbReference type="PROSITE" id="PS51755">
    <property type="entry name" value="OMPR_PHOB"/>
    <property type="match status" value="1"/>
</dbReference>
<keyword evidence="2" id="KW-0902">Two-component regulatory system</keyword>
<feature type="domain" description="OmpR/PhoB-type" evidence="9">
    <location>
        <begin position="135"/>
        <end position="231"/>
    </location>
</feature>
<dbReference type="RefSeq" id="WP_072324575.1">
    <property type="nucleotide sequence ID" value="NZ_FPJW01000001.1"/>
</dbReference>
<dbReference type="Gene3D" id="3.40.50.2300">
    <property type="match status" value="1"/>
</dbReference>
<dbReference type="EMBL" id="FPJW01000001">
    <property type="protein sequence ID" value="SFX04922.1"/>
    <property type="molecule type" value="Genomic_DNA"/>
</dbReference>
<dbReference type="GO" id="GO:0006355">
    <property type="term" value="P:regulation of DNA-templated transcription"/>
    <property type="evidence" value="ECO:0007669"/>
    <property type="project" value="InterPro"/>
</dbReference>
<dbReference type="OrthoDB" id="6116949at2"/>
<dbReference type="Pfam" id="PF00486">
    <property type="entry name" value="Trans_reg_C"/>
    <property type="match status" value="1"/>
</dbReference>
<evidence type="ECO:0000256" key="6">
    <source>
        <dbReference type="PROSITE-ProRule" id="PRU00169"/>
    </source>
</evidence>
<organism evidence="10 11">
    <name type="scientific">Marinospirillum alkaliphilum DSM 21637</name>
    <dbReference type="NCBI Taxonomy" id="1122209"/>
    <lineage>
        <taxon>Bacteria</taxon>
        <taxon>Pseudomonadati</taxon>
        <taxon>Pseudomonadota</taxon>
        <taxon>Gammaproteobacteria</taxon>
        <taxon>Oceanospirillales</taxon>
        <taxon>Oceanospirillaceae</taxon>
        <taxon>Marinospirillum</taxon>
    </lineage>
</organism>
<feature type="modified residue" description="4-aspartylphosphate" evidence="6">
    <location>
        <position position="57"/>
    </location>
</feature>
<dbReference type="STRING" id="1122209.SAMN02745752_00343"/>
<dbReference type="GO" id="GO:0000976">
    <property type="term" value="F:transcription cis-regulatory region binding"/>
    <property type="evidence" value="ECO:0007669"/>
    <property type="project" value="TreeGrafter"/>
</dbReference>
<evidence type="ECO:0000256" key="5">
    <source>
        <dbReference type="ARBA" id="ARBA00023163"/>
    </source>
</evidence>
<name>A0A1K1TWS0_9GAMM</name>
<evidence type="ECO:0000313" key="11">
    <source>
        <dbReference type="Proteomes" id="UP000182350"/>
    </source>
</evidence>
<dbReference type="InterPro" id="IPR039420">
    <property type="entry name" value="WalR-like"/>
</dbReference>
<feature type="domain" description="Response regulatory" evidence="8">
    <location>
        <begin position="8"/>
        <end position="121"/>
    </location>
</feature>
<dbReference type="SUPFAM" id="SSF46894">
    <property type="entry name" value="C-terminal effector domain of the bipartite response regulators"/>
    <property type="match status" value="1"/>
</dbReference>
<dbReference type="Proteomes" id="UP000182350">
    <property type="component" value="Unassembled WGS sequence"/>
</dbReference>
<dbReference type="InterPro" id="IPR001789">
    <property type="entry name" value="Sig_transdc_resp-reg_receiver"/>
</dbReference>
<sequence length="232" mass="25857">MRDNCIYNVLIASEDEDFSRQLEEALGEFSIQGYKAAGARDFYSLLEYQPYDLLLLDRDLGEEDGLVVLRRLRQHQDLPVFVLSGDQDCRSQLAVLEMGADDCIGKPVSPDLVAAKTRNFLKRIGFRDHGSKPSAQRWHFSGWTLDATTRMVTGTEGKSIKLTRAEFDLLHALLHAEGQPLSKMQLADAVSKGSVQASVDTIAVLVHRLRRKLGGKDVIQTFSGVGYRICTT</sequence>
<dbReference type="CDD" id="cd00383">
    <property type="entry name" value="trans_reg_C"/>
    <property type="match status" value="1"/>
</dbReference>
<dbReference type="InterPro" id="IPR011006">
    <property type="entry name" value="CheY-like_superfamily"/>
</dbReference>
<evidence type="ECO:0000256" key="1">
    <source>
        <dbReference type="ARBA" id="ARBA00022553"/>
    </source>
</evidence>
<evidence type="ECO:0000259" key="8">
    <source>
        <dbReference type="PROSITE" id="PS50110"/>
    </source>
</evidence>
<dbReference type="InterPro" id="IPR016032">
    <property type="entry name" value="Sig_transdc_resp-reg_C-effctor"/>
</dbReference>
<dbReference type="PANTHER" id="PTHR48111">
    <property type="entry name" value="REGULATOR OF RPOS"/>
    <property type="match status" value="1"/>
</dbReference>
<dbReference type="Pfam" id="PF00072">
    <property type="entry name" value="Response_reg"/>
    <property type="match status" value="1"/>
</dbReference>
<gene>
    <name evidence="10" type="ORF">SAMN02745752_00343</name>
</gene>
<reference evidence="10 11" key="1">
    <citation type="submission" date="2016-11" db="EMBL/GenBank/DDBJ databases">
        <authorList>
            <person name="Jaros S."/>
            <person name="Januszkiewicz K."/>
            <person name="Wedrychowicz H."/>
        </authorList>
    </citation>
    <scope>NUCLEOTIDE SEQUENCE [LARGE SCALE GENOMIC DNA]</scope>
    <source>
        <strain evidence="10 11">DSM 21637</strain>
    </source>
</reference>
<dbReference type="InterPro" id="IPR001867">
    <property type="entry name" value="OmpR/PhoB-type_DNA-bd"/>
</dbReference>
<evidence type="ECO:0000313" key="10">
    <source>
        <dbReference type="EMBL" id="SFX04922.1"/>
    </source>
</evidence>
<dbReference type="AlphaFoldDB" id="A0A1K1TWS0"/>
<dbReference type="Gene3D" id="1.10.10.10">
    <property type="entry name" value="Winged helix-like DNA-binding domain superfamily/Winged helix DNA-binding domain"/>
    <property type="match status" value="1"/>
</dbReference>
<dbReference type="SMART" id="SM00448">
    <property type="entry name" value="REC"/>
    <property type="match status" value="1"/>
</dbReference>
<evidence type="ECO:0000259" key="9">
    <source>
        <dbReference type="PROSITE" id="PS51755"/>
    </source>
</evidence>